<accession>A0A200Q380</accession>
<protein>
    <submittedName>
        <fullName evidence="4">Zinc finger protein</fullName>
    </submittedName>
</protein>
<keyword evidence="1" id="KW-0479">Metal-binding</keyword>
<dbReference type="InterPro" id="IPR013083">
    <property type="entry name" value="Znf_RING/FYVE/PHD"/>
</dbReference>
<evidence type="ECO:0000259" key="3">
    <source>
        <dbReference type="PROSITE" id="PS50089"/>
    </source>
</evidence>
<dbReference type="OrthoDB" id="8062037at2759"/>
<evidence type="ECO:0000256" key="2">
    <source>
        <dbReference type="SAM" id="MobiDB-lite"/>
    </source>
</evidence>
<evidence type="ECO:0000256" key="1">
    <source>
        <dbReference type="PROSITE-ProRule" id="PRU00175"/>
    </source>
</evidence>
<comment type="caution">
    <text evidence="4">The sequence shown here is derived from an EMBL/GenBank/DDBJ whole genome shotgun (WGS) entry which is preliminary data.</text>
</comment>
<feature type="compositionally biased region" description="Polar residues" evidence="2">
    <location>
        <begin position="16"/>
        <end position="47"/>
    </location>
</feature>
<dbReference type="STRING" id="56857.A0A200Q380"/>
<dbReference type="Gene3D" id="3.30.40.10">
    <property type="entry name" value="Zinc/RING finger domain, C3HC4 (zinc finger)"/>
    <property type="match status" value="1"/>
</dbReference>
<dbReference type="InParanoid" id="A0A200Q380"/>
<feature type="region of interest" description="Disordered" evidence="2">
    <location>
        <begin position="75"/>
        <end position="114"/>
    </location>
</feature>
<dbReference type="PANTHER" id="PTHR47530">
    <property type="entry name" value="E3 UBIQUITIN LIGASE BIG BROTHER-RELATED"/>
    <property type="match status" value="1"/>
</dbReference>
<feature type="domain" description="RING-type" evidence="3">
    <location>
        <begin position="243"/>
        <end position="284"/>
    </location>
</feature>
<dbReference type="PROSITE" id="PS50089">
    <property type="entry name" value="ZF_RING_2"/>
    <property type="match status" value="1"/>
</dbReference>
<dbReference type="Pfam" id="PF13639">
    <property type="entry name" value="zf-RING_2"/>
    <property type="match status" value="1"/>
</dbReference>
<reference evidence="4 5" key="1">
    <citation type="journal article" date="2017" name="Mol. Plant">
        <title>The Genome of Medicinal Plant Macleaya cordata Provides New Insights into Benzylisoquinoline Alkaloids Metabolism.</title>
        <authorList>
            <person name="Liu X."/>
            <person name="Liu Y."/>
            <person name="Huang P."/>
            <person name="Ma Y."/>
            <person name="Qing Z."/>
            <person name="Tang Q."/>
            <person name="Cao H."/>
            <person name="Cheng P."/>
            <person name="Zheng Y."/>
            <person name="Yuan Z."/>
            <person name="Zhou Y."/>
            <person name="Liu J."/>
            <person name="Tang Z."/>
            <person name="Zhuo Y."/>
            <person name="Zhang Y."/>
            <person name="Yu L."/>
            <person name="Huang J."/>
            <person name="Yang P."/>
            <person name="Peng Q."/>
            <person name="Zhang J."/>
            <person name="Jiang W."/>
            <person name="Zhang Z."/>
            <person name="Lin K."/>
            <person name="Ro D.K."/>
            <person name="Chen X."/>
            <person name="Xiong X."/>
            <person name="Shang Y."/>
            <person name="Huang S."/>
            <person name="Zeng J."/>
        </authorList>
    </citation>
    <scope>NUCLEOTIDE SEQUENCE [LARGE SCALE GENOMIC DNA]</scope>
    <source>
        <strain evidence="5">cv. BLH2017</strain>
        <tissue evidence="4">Root</tissue>
    </source>
</reference>
<dbReference type="GO" id="GO:0008270">
    <property type="term" value="F:zinc ion binding"/>
    <property type="evidence" value="ECO:0007669"/>
    <property type="project" value="UniProtKB-KW"/>
</dbReference>
<dbReference type="FunCoup" id="A0A200Q380">
    <property type="interactions" value="633"/>
</dbReference>
<evidence type="ECO:0000313" key="4">
    <source>
        <dbReference type="EMBL" id="OVA04927.1"/>
    </source>
</evidence>
<keyword evidence="5" id="KW-1185">Reference proteome</keyword>
<name>A0A200Q380_MACCD</name>
<dbReference type="PANTHER" id="PTHR47530:SF4">
    <property type="entry name" value="E3 UBIQUITIN LIGASE BIG BROTHER-RELATED"/>
    <property type="match status" value="1"/>
</dbReference>
<feature type="compositionally biased region" description="Acidic residues" evidence="2">
    <location>
        <begin position="89"/>
        <end position="99"/>
    </location>
</feature>
<dbReference type="Proteomes" id="UP000195402">
    <property type="component" value="Unassembled WGS sequence"/>
</dbReference>
<keyword evidence="1" id="KW-0862">Zinc</keyword>
<dbReference type="InterPro" id="IPR001841">
    <property type="entry name" value="Znf_RING"/>
</dbReference>
<proteinExistence type="predicted"/>
<dbReference type="FunFam" id="3.30.40.10:FF:000417">
    <property type="entry name" value="E3 ubiquitin ligase BIG BROTHER-related"/>
    <property type="match status" value="1"/>
</dbReference>
<dbReference type="InterPro" id="IPR043312">
    <property type="entry name" value="AtBBR-like"/>
</dbReference>
<organism evidence="4 5">
    <name type="scientific">Macleaya cordata</name>
    <name type="common">Five-seeded plume-poppy</name>
    <name type="synonym">Bocconia cordata</name>
    <dbReference type="NCBI Taxonomy" id="56857"/>
    <lineage>
        <taxon>Eukaryota</taxon>
        <taxon>Viridiplantae</taxon>
        <taxon>Streptophyta</taxon>
        <taxon>Embryophyta</taxon>
        <taxon>Tracheophyta</taxon>
        <taxon>Spermatophyta</taxon>
        <taxon>Magnoliopsida</taxon>
        <taxon>Ranunculales</taxon>
        <taxon>Papaveraceae</taxon>
        <taxon>Papaveroideae</taxon>
        <taxon>Macleaya</taxon>
    </lineage>
</organism>
<feature type="compositionally biased region" description="Low complexity" evidence="2">
    <location>
        <begin position="77"/>
        <end position="87"/>
    </location>
</feature>
<feature type="region of interest" description="Disordered" evidence="2">
    <location>
        <begin position="1"/>
        <end position="47"/>
    </location>
</feature>
<gene>
    <name evidence="4" type="ORF">BVC80_8873g31</name>
</gene>
<dbReference type="AlphaFoldDB" id="A0A200Q380"/>
<dbReference type="SMART" id="SM00184">
    <property type="entry name" value="RING"/>
    <property type="match status" value="1"/>
</dbReference>
<keyword evidence="1" id="KW-0863">Zinc-finger</keyword>
<dbReference type="EMBL" id="MVGT01003199">
    <property type="protein sequence ID" value="OVA04927.1"/>
    <property type="molecule type" value="Genomic_DNA"/>
</dbReference>
<dbReference type="OMA" id="KDNNDHA"/>
<dbReference type="SUPFAM" id="SSF57850">
    <property type="entry name" value="RING/U-box"/>
    <property type="match status" value="1"/>
</dbReference>
<sequence>MENIKDGPGGAKTNDENPNSPSEAETEVETNLASSQQQSSRTPFTNLSQIDADLALARTLQEQERAYMMLRMNGEMSDYGSSDSGSYAYEDDVDDDDDNDNHNVNNDENSEIDGDEEDAFDVHAHADEDNNQGAELDPSAYSSDEAYARALQEAEEREMAMRLMALAGINDFAVEAEDNVDHDSNSQVSYEELDPDELSYEELLALGEVVGTESRGLSSDTIAALPSISYKAQDDQDGSTDQCVICRLEYDDGETLTMLSCKHSYHPECINNWLQINKVCPVCSTEVSTSESSR</sequence>
<evidence type="ECO:0000313" key="5">
    <source>
        <dbReference type="Proteomes" id="UP000195402"/>
    </source>
</evidence>